<dbReference type="SMART" id="SM00729">
    <property type="entry name" value="Elp3"/>
    <property type="match status" value="1"/>
</dbReference>
<reference evidence="8" key="1">
    <citation type="submission" date="2019-01" db="EMBL/GenBank/DDBJ databases">
        <authorList>
            <consortium name="Genoscope - CEA"/>
            <person name="William W."/>
        </authorList>
    </citation>
    <scope>NUCLEOTIDE SEQUENCE</scope>
    <source>
        <strain evidence="8">CR-1</strain>
    </source>
</reference>
<keyword evidence="5" id="KW-0411">Iron-sulfur</keyword>
<accession>A0A484HKZ1</accession>
<dbReference type="InterPro" id="IPR013785">
    <property type="entry name" value="Aldolase_TIM"/>
</dbReference>
<dbReference type="SUPFAM" id="SSF52242">
    <property type="entry name" value="Cobalamin (vitamin B12)-binding domain"/>
    <property type="match status" value="1"/>
</dbReference>
<proteinExistence type="predicted"/>
<dbReference type="Pfam" id="PF04055">
    <property type="entry name" value="Radical_SAM"/>
    <property type="match status" value="1"/>
</dbReference>
<name>A0A484HKZ1_9BACT</name>
<keyword evidence="2" id="KW-0949">S-adenosyl-L-methionine</keyword>
<dbReference type="EMBL" id="CAACVI010000052">
    <property type="protein sequence ID" value="VEN75429.1"/>
    <property type="molecule type" value="Genomic_DNA"/>
</dbReference>
<dbReference type="SUPFAM" id="SSF102114">
    <property type="entry name" value="Radical SAM enzymes"/>
    <property type="match status" value="1"/>
</dbReference>
<organism evidence="8">
    <name type="scientific">uncultured Desulfobacteraceae bacterium</name>
    <dbReference type="NCBI Taxonomy" id="218296"/>
    <lineage>
        <taxon>Bacteria</taxon>
        <taxon>Pseudomonadati</taxon>
        <taxon>Thermodesulfobacteriota</taxon>
        <taxon>Desulfobacteria</taxon>
        <taxon>Desulfobacterales</taxon>
        <taxon>Desulfobacteraceae</taxon>
        <taxon>environmental samples</taxon>
    </lineage>
</organism>
<evidence type="ECO:0000259" key="7">
    <source>
        <dbReference type="PROSITE" id="PS51918"/>
    </source>
</evidence>
<evidence type="ECO:0000313" key="8">
    <source>
        <dbReference type="EMBL" id="VEN75429.1"/>
    </source>
</evidence>
<evidence type="ECO:0000256" key="5">
    <source>
        <dbReference type="ARBA" id="ARBA00023014"/>
    </source>
</evidence>
<dbReference type="GO" id="GO:0046872">
    <property type="term" value="F:metal ion binding"/>
    <property type="evidence" value="ECO:0007669"/>
    <property type="project" value="UniProtKB-KW"/>
</dbReference>
<dbReference type="InterPro" id="IPR006638">
    <property type="entry name" value="Elp3/MiaA/NifB-like_rSAM"/>
</dbReference>
<dbReference type="Gene3D" id="3.40.50.280">
    <property type="entry name" value="Cobalamin-binding domain"/>
    <property type="match status" value="1"/>
</dbReference>
<protein>
    <submittedName>
        <fullName evidence="8">B12-binding domain-containing radical SAM protein</fullName>
    </submittedName>
</protein>
<dbReference type="InterPro" id="IPR006158">
    <property type="entry name" value="Cobalamin-bd"/>
</dbReference>
<dbReference type="PROSITE" id="PS51918">
    <property type="entry name" value="RADICAL_SAM"/>
    <property type="match status" value="1"/>
</dbReference>
<dbReference type="SFLD" id="SFLDS00029">
    <property type="entry name" value="Radical_SAM"/>
    <property type="match status" value="1"/>
</dbReference>
<dbReference type="InterPro" id="IPR051198">
    <property type="entry name" value="BchE-like"/>
</dbReference>
<dbReference type="InterPro" id="IPR058240">
    <property type="entry name" value="rSAM_sf"/>
</dbReference>
<feature type="domain" description="Radical SAM core" evidence="7">
    <location>
        <begin position="205"/>
        <end position="436"/>
    </location>
</feature>
<dbReference type="InterPro" id="IPR007197">
    <property type="entry name" value="rSAM"/>
</dbReference>
<dbReference type="GO" id="GO:0003824">
    <property type="term" value="F:catalytic activity"/>
    <property type="evidence" value="ECO:0007669"/>
    <property type="project" value="InterPro"/>
</dbReference>
<evidence type="ECO:0000256" key="3">
    <source>
        <dbReference type="ARBA" id="ARBA00022723"/>
    </source>
</evidence>
<comment type="cofactor">
    <cofactor evidence="1">
        <name>[4Fe-4S] cluster</name>
        <dbReference type="ChEBI" id="CHEBI:49883"/>
    </cofactor>
</comment>
<dbReference type="GO" id="GO:0005829">
    <property type="term" value="C:cytosol"/>
    <property type="evidence" value="ECO:0007669"/>
    <property type="project" value="TreeGrafter"/>
</dbReference>
<keyword evidence="3" id="KW-0479">Metal-binding</keyword>
<evidence type="ECO:0000256" key="1">
    <source>
        <dbReference type="ARBA" id="ARBA00001966"/>
    </source>
</evidence>
<evidence type="ECO:0000259" key="6">
    <source>
        <dbReference type="PROSITE" id="PS51332"/>
    </source>
</evidence>
<sequence>MIRDVPHILFVNPWIHDFAAYDFWAKPLGLLSLAAIARRHGFQVSYIDCLDRFHARAPLSDPRARFGRGPYLKTPIAKPPGLENIPRTFSRYGIKKRWLSRDLDEMPRPDLIMVTSMMTYWYPGVFETISAVREKFPGVPTALGGVFATLLHEFAVEKSGADRVFAGEGEKALLEIIGRETGFSVSPRFDFDDPDAFPRPAFDLQNAVGYVPLRTSSGCPFSCPYCASGILNPRRFFKSPGAVVDEIAFWRRTWGVEDFVFYDDALLADSGTHAAPLFETIIQKTPGLRFHTPNALHVREITDKIAALMFRAGFKTLRLGFETAERDGPGRFDGKTSSAELVSAVSSLKKAGFEAKQAGVYLLAGMPGLDMDSVFRSIEVVKAAGATPIPAYYSPIPRTRMWEKAQKASRYDLEADPVFSNNALLPCRTENFSWEDLTRLKNRCKT</sequence>
<dbReference type="GO" id="GO:0051536">
    <property type="term" value="F:iron-sulfur cluster binding"/>
    <property type="evidence" value="ECO:0007669"/>
    <property type="project" value="UniProtKB-KW"/>
</dbReference>
<gene>
    <name evidence="8" type="ORF">EPICR_90025</name>
</gene>
<keyword evidence="4" id="KW-0408">Iron</keyword>
<dbReference type="Pfam" id="PF02310">
    <property type="entry name" value="B12-binding"/>
    <property type="match status" value="1"/>
</dbReference>
<dbReference type="SFLD" id="SFLDG01082">
    <property type="entry name" value="B12-binding_domain_containing"/>
    <property type="match status" value="1"/>
</dbReference>
<dbReference type="PANTHER" id="PTHR43409">
    <property type="entry name" value="ANAEROBIC MAGNESIUM-PROTOPORPHYRIN IX MONOMETHYL ESTER CYCLASE-RELATED"/>
    <property type="match status" value="1"/>
</dbReference>
<dbReference type="CDD" id="cd01335">
    <property type="entry name" value="Radical_SAM"/>
    <property type="match status" value="1"/>
</dbReference>
<dbReference type="PANTHER" id="PTHR43409:SF15">
    <property type="entry name" value="PUTATIVE-RELATED"/>
    <property type="match status" value="1"/>
</dbReference>
<dbReference type="AlphaFoldDB" id="A0A484HKZ1"/>
<dbReference type="GO" id="GO:0031419">
    <property type="term" value="F:cobalamin binding"/>
    <property type="evidence" value="ECO:0007669"/>
    <property type="project" value="InterPro"/>
</dbReference>
<dbReference type="InterPro" id="IPR036724">
    <property type="entry name" value="Cobalamin-bd_sf"/>
</dbReference>
<dbReference type="Gene3D" id="3.20.20.70">
    <property type="entry name" value="Aldolase class I"/>
    <property type="match status" value="1"/>
</dbReference>
<evidence type="ECO:0000256" key="4">
    <source>
        <dbReference type="ARBA" id="ARBA00023004"/>
    </source>
</evidence>
<evidence type="ECO:0000256" key="2">
    <source>
        <dbReference type="ARBA" id="ARBA00022691"/>
    </source>
</evidence>
<dbReference type="PROSITE" id="PS51332">
    <property type="entry name" value="B12_BINDING"/>
    <property type="match status" value="1"/>
</dbReference>
<feature type="domain" description="B12-binding" evidence="6">
    <location>
        <begin position="12"/>
        <end position="187"/>
    </location>
</feature>